<dbReference type="SUPFAM" id="SSF56042">
    <property type="entry name" value="PurM C-terminal domain-like"/>
    <property type="match status" value="1"/>
</dbReference>
<dbReference type="Gene3D" id="3.90.650.10">
    <property type="entry name" value="PurM-like C-terminal domain"/>
    <property type="match status" value="1"/>
</dbReference>
<organism evidence="2 3">
    <name type="scientific">Merdimonas faecis</name>
    <dbReference type="NCBI Taxonomy" id="1653435"/>
    <lineage>
        <taxon>Bacteria</taxon>
        <taxon>Bacillati</taxon>
        <taxon>Bacillota</taxon>
        <taxon>Clostridia</taxon>
        <taxon>Lachnospirales</taxon>
        <taxon>Lachnospiraceae</taxon>
        <taxon>Merdimonas</taxon>
    </lineage>
</organism>
<feature type="domain" description="PurM-like C-terminal" evidence="1">
    <location>
        <begin position="12"/>
        <end position="162"/>
    </location>
</feature>
<dbReference type="Pfam" id="PF02769">
    <property type="entry name" value="AIRS_C"/>
    <property type="match status" value="1"/>
</dbReference>
<dbReference type="InterPro" id="IPR036676">
    <property type="entry name" value="PurM-like_C_sf"/>
</dbReference>
<evidence type="ECO:0000313" key="2">
    <source>
        <dbReference type="EMBL" id="HJH48686.1"/>
    </source>
</evidence>
<evidence type="ECO:0000313" key="3">
    <source>
        <dbReference type="Proteomes" id="UP000813420"/>
    </source>
</evidence>
<dbReference type="InterPro" id="IPR011854">
    <property type="entry name" value="HypE"/>
</dbReference>
<dbReference type="OrthoDB" id="153904at2"/>
<reference evidence="2" key="2">
    <citation type="submission" date="2021-09" db="EMBL/GenBank/DDBJ databases">
        <authorList>
            <person name="Gilroy R."/>
        </authorList>
    </citation>
    <scope>NUCLEOTIDE SEQUENCE</scope>
    <source>
        <strain evidence="2">USAMLcec4-12693</strain>
    </source>
</reference>
<dbReference type="Proteomes" id="UP000813420">
    <property type="component" value="Unassembled WGS sequence"/>
</dbReference>
<dbReference type="InterPro" id="IPR010918">
    <property type="entry name" value="PurM-like_C_dom"/>
</dbReference>
<gene>
    <name evidence="2" type="ORF">K8V39_00270</name>
</gene>
<reference evidence="2" key="1">
    <citation type="journal article" date="2021" name="PeerJ">
        <title>Extensive microbial diversity within the chicken gut microbiome revealed by metagenomics and culture.</title>
        <authorList>
            <person name="Gilroy R."/>
            <person name="Ravi A."/>
            <person name="Getino M."/>
            <person name="Pursley I."/>
            <person name="Horton D.L."/>
            <person name="Alikhan N.F."/>
            <person name="Baker D."/>
            <person name="Gharbi K."/>
            <person name="Hall N."/>
            <person name="Watson M."/>
            <person name="Adriaenssens E.M."/>
            <person name="Foster-Nyarko E."/>
            <person name="Jarju S."/>
            <person name="Secka A."/>
            <person name="Antonio M."/>
            <person name="Oren A."/>
            <person name="Chaudhuri R.R."/>
            <person name="La Ragione R."/>
            <person name="Hildebrand F."/>
            <person name="Pallen M.J."/>
        </authorList>
    </citation>
    <scope>NUCLEOTIDE SEQUENCE</scope>
    <source>
        <strain evidence="2">USAMLcec4-12693</strain>
    </source>
</reference>
<evidence type="ECO:0000259" key="1">
    <source>
        <dbReference type="Pfam" id="PF02769"/>
    </source>
</evidence>
<dbReference type="PANTHER" id="PTHR30303">
    <property type="entry name" value="HYDROGENASE ISOENZYMES FORMATION PROTEIN HYPE"/>
    <property type="match status" value="1"/>
</dbReference>
<accession>A0A9D2VVX3</accession>
<proteinExistence type="predicted"/>
<dbReference type="AlphaFoldDB" id="A0A9D2VVX3"/>
<dbReference type="GO" id="GO:0051604">
    <property type="term" value="P:protein maturation"/>
    <property type="evidence" value="ECO:0007669"/>
    <property type="project" value="TreeGrafter"/>
</dbReference>
<dbReference type="PANTHER" id="PTHR30303:SF4">
    <property type="entry name" value="HYDROGENASE EXPRESSION_FORMATION PROTEIN HYPE"/>
    <property type="match status" value="1"/>
</dbReference>
<sequence length="186" mass="20951">MRNTEAKEQSFRAGQKIILTGWIGLDGMLCVLEKKRGELEQKFAPAFLMQAKARGEERNVCSEEEIEEITDAFVYPVGEGGILAALWYLAKAAGKGISLDLKKFPILQETIEICECYRLNPYQLRSEGCFLIVTDEESRVERLLAEQGIRGTVIGEIANNNDKIIRNGEDIRYIDRPAPDELAKIL</sequence>
<dbReference type="EMBL" id="DYXE01000003">
    <property type="protein sequence ID" value="HJH48686.1"/>
    <property type="molecule type" value="Genomic_DNA"/>
</dbReference>
<comment type="caution">
    <text evidence="2">The sequence shown here is derived from an EMBL/GenBank/DDBJ whole genome shotgun (WGS) entry which is preliminary data.</text>
</comment>
<protein>
    <recommendedName>
        <fullName evidence="1">PurM-like C-terminal domain-containing protein</fullName>
    </recommendedName>
</protein>
<dbReference type="RefSeq" id="WP_070088639.1">
    <property type="nucleotide sequence ID" value="NZ_CABMJS010000015.1"/>
</dbReference>
<name>A0A9D2VVX3_9FIRM</name>